<sequence>MASCFIVMITRQKIIVYSCLLLCLTVMLFCSERKQPIAYTTEFVENNLKAFEVAITKLSEEANKSEISESELKEKFLEARSVYKKIEFYIEYFFPASSRVINGVPIAEIELGENFIEPPGGLQVIEDYIYNPIGAEEKKELENEINKLALVIKKINLYQKEYIITDEQLFDAIRLEIFRITALGITGFDTPLSLHALPETSLALEGLKKVLSQYQYHEKVKKQIESAQDFISKENDFNQFDRLAFITNYLQPLSLALHQQRKQLNLDTVESSAALYNDAISLFQENAFNPNKFVGNYTEFLTQEKILLGEKLFNDKVLSGANNISCASCHHENKAFTDGLKTAKGLSKNNLLRNTPTLLYAGFQRGFFYDLKAGSLEDQALDVVHHKDEMDGSLQEISKKVQQQTAYKKLFKMAYENEEITPWKIQHALASYVRSLAPFSSRFDKYMRGDKTQLSDVEKRGFNLFTGKAKCATCHFMPLFNGTPAPLFDKTEVEVLGVPLTPDTVNAKIDTDLGKYALNKYNQYLYAFKTPTLRNIAKTAPYMHNGVYKDLNQVMDFYNRGGGAGLGIALDNQTLLDTKLNLSASEINDIISFMKTLNDE</sequence>
<dbReference type="InterPro" id="IPR009056">
    <property type="entry name" value="Cyt_c-like_dom"/>
</dbReference>
<dbReference type="PROSITE" id="PS51007">
    <property type="entry name" value="CYTC"/>
    <property type="match status" value="1"/>
</dbReference>
<dbReference type="PANTHER" id="PTHR30600">
    <property type="entry name" value="CYTOCHROME C PEROXIDASE-RELATED"/>
    <property type="match status" value="1"/>
</dbReference>
<comment type="caution">
    <text evidence="9">The sequence shown here is derived from an EMBL/GenBank/DDBJ whole genome shotgun (WGS) entry which is preliminary data.</text>
</comment>
<name>A0A7K0FNS2_9SPHI</name>
<evidence type="ECO:0000256" key="1">
    <source>
        <dbReference type="ARBA" id="ARBA00004196"/>
    </source>
</evidence>
<evidence type="ECO:0000313" key="9">
    <source>
        <dbReference type="EMBL" id="MRX46900.1"/>
    </source>
</evidence>
<dbReference type="GO" id="GO:0009055">
    <property type="term" value="F:electron transfer activity"/>
    <property type="evidence" value="ECO:0007669"/>
    <property type="project" value="InterPro"/>
</dbReference>
<dbReference type="InterPro" id="IPR051395">
    <property type="entry name" value="Cytochrome_c_Peroxidase/MauG"/>
</dbReference>
<evidence type="ECO:0000256" key="3">
    <source>
        <dbReference type="ARBA" id="ARBA00022723"/>
    </source>
</evidence>
<dbReference type="Gene3D" id="1.10.760.10">
    <property type="entry name" value="Cytochrome c-like domain"/>
    <property type="match status" value="2"/>
</dbReference>
<dbReference type="GO" id="GO:0030313">
    <property type="term" value="C:cell envelope"/>
    <property type="evidence" value="ECO:0007669"/>
    <property type="project" value="UniProtKB-SubCell"/>
</dbReference>
<dbReference type="SUPFAM" id="SSF46626">
    <property type="entry name" value="Cytochrome c"/>
    <property type="match status" value="2"/>
</dbReference>
<keyword evidence="2 7" id="KW-0349">Heme</keyword>
<dbReference type="Pfam" id="PF03150">
    <property type="entry name" value="CCP_MauG"/>
    <property type="match status" value="1"/>
</dbReference>
<dbReference type="InterPro" id="IPR036909">
    <property type="entry name" value="Cyt_c-like_dom_sf"/>
</dbReference>
<dbReference type="Gene3D" id="1.20.1420.20">
    <property type="entry name" value="M75 peptidase, HXXE motif"/>
    <property type="match status" value="1"/>
</dbReference>
<keyword evidence="10" id="KW-1185">Reference proteome</keyword>
<keyword evidence="6 7" id="KW-0408">Iron</keyword>
<evidence type="ECO:0000256" key="6">
    <source>
        <dbReference type="ARBA" id="ARBA00023004"/>
    </source>
</evidence>
<reference evidence="9 10" key="1">
    <citation type="submission" date="2019-11" db="EMBL/GenBank/DDBJ databases">
        <authorList>
            <person name="Cheng Q."/>
            <person name="Yang Z."/>
        </authorList>
    </citation>
    <scope>NUCLEOTIDE SEQUENCE [LARGE SCALE GENOMIC DNA]</scope>
    <source>
        <strain evidence="9 10">HX-22-1</strain>
    </source>
</reference>
<evidence type="ECO:0000256" key="4">
    <source>
        <dbReference type="ARBA" id="ARBA00022729"/>
    </source>
</evidence>
<evidence type="ECO:0000256" key="7">
    <source>
        <dbReference type="PROSITE-ProRule" id="PRU00433"/>
    </source>
</evidence>
<keyword evidence="3 7" id="KW-0479">Metal-binding</keyword>
<accession>A0A7K0FNS2</accession>
<organism evidence="9 10">
    <name type="scientific">Pedobacter puniceum</name>
    <dbReference type="NCBI Taxonomy" id="2666136"/>
    <lineage>
        <taxon>Bacteria</taxon>
        <taxon>Pseudomonadati</taxon>
        <taxon>Bacteroidota</taxon>
        <taxon>Sphingobacteriia</taxon>
        <taxon>Sphingobacteriales</taxon>
        <taxon>Sphingobacteriaceae</taxon>
        <taxon>Pedobacter</taxon>
    </lineage>
</organism>
<keyword evidence="5" id="KW-0560">Oxidoreductase</keyword>
<dbReference type="AlphaFoldDB" id="A0A7K0FNS2"/>
<dbReference type="GO" id="GO:0046872">
    <property type="term" value="F:metal ion binding"/>
    <property type="evidence" value="ECO:0007669"/>
    <property type="project" value="UniProtKB-KW"/>
</dbReference>
<evidence type="ECO:0000256" key="2">
    <source>
        <dbReference type="ARBA" id="ARBA00022617"/>
    </source>
</evidence>
<dbReference type="GO" id="GO:0020037">
    <property type="term" value="F:heme binding"/>
    <property type="evidence" value="ECO:0007669"/>
    <property type="project" value="InterPro"/>
</dbReference>
<protein>
    <submittedName>
        <fullName evidence="9">C-type cytochrome</fullName>
    </submittedName>
</protein>
<evidence type="ECO:0000259" key="8">
    <source>
        <dbReference type="PROSITE" id="PS51007"/>
    </source>
</evidence>
<proteinExistence type="predicted"/>
<feature type="domain" description="Cytochrome c" evidence="8">
    <location>
        <begin position="456"/>
        <end position="598"/>
    </location>
</feature>
<dbReference type="GO" id="GO:0004130">
    <property type="term" value="F:cytochrome-c peroxidase activity"/>
    <property type="evidence" value="ECO:0007669"/>
    <property type="project" value="TreeGrafter"/>
</dbReference>
<dbReference type="Proteomes" id="UP000462931">
    <property type="component" value="Unassembled WGS sequence"/>
</dbReference>
<keyword evidence="4" id="KW-0732">Signal</keyword>
<dbReference type="PANTHER" id="PTHR30600:SF10">
    <property type="entry name" value="BLL6722 PROTEIN"/>
    <property type="match status" value="1"/>
</dbReference>
<evidence type="ECO:0000313" key="10">
    <source>
        <dbReference type="Proteomes" id="UP000462931"/>
    </source>
</evidence>
<dbReference type="InterPro" id="IPR004852">
    <property type="entry name" value="Di-haem_cyt_c_peroxidsae"/>
</dbReference>
<dbReference type="InterPro" id="IPR038352">
    <property type="entry name" value="Imelysin_sf"/>
</dbReference>
<dbReference type="EMBL" id="WKJI01000002">
    <property type="protein sequence ID" value="MRX46900.1"/>
    <property type="molecule type" value="Genomic_DNA"/>
</dbReference>
<gene>
    <name evidence="9" type="ORF">GJJ64_06870</name>
</gene>
<comment type="subcellular location">
    <subcellularLocation>
        <location evidence="1">Cell envelope</location>
    </subcellularLocation>
</comment>
<evidence type="ECO:0000256" key="5">
    <source>
        <dbReference type="ARBA" id="ARBA00023002"/>
    </source>
</evidence>